<evidence type="ECO:0000259" key="9">
    <source>
        <dbReference type="PROSITE" id="PS50262"/>
    </source>
</evidence>
<keyword evidence="6" id="KW-0675">Receptor</keyword>
<organism evidence="10 11">
    <name type="scientific">Crassostrea virginica</name>
    <name type="common">Eastern oyster</name>
    <dbReference type="NCBI Taxonomy" id="6565"/>
    <lineage>
        <taxon>Eukaryota</taxon>
        <taxon>Metazoa</taxon>
        <taxon>Spiralia</taxon>
        <taxon>Lophotrochozoa</taxon>
        <taxon>Mollusca</taxon>
        <taxon>Bivalvia</taxon>
        <taxon>Autobranchia</taxon>
        <taxon>Pteriomorphia</taxon>
        <taxon>Ostreida</taxon>
        <taxon>Ostreoidea</taxon>
        <taxon>Ostreidae</taxon>
        <taxon>Crassostrea</taxon>
    </lineage>
</organism>
<dbReference type="KEGG" id="cvn:111118208"/>
<dbReference type="Gene3D" id="1.20.1070.10">
    <property type="entry name" value="Rhodopsin 7-helix transmembrane proteins"/>
    <property type="match status" value="1"/>
</dbReference>
<gene>
    <name evidence="11" type="primary">LOC111118208</name>
</gene>
<evidence type="ECO:0000256" key="5">
    <source>
        <dbReference type="ARBA" id="ARBA00023136"/>
    </source>
</evidence>
<evidence type="ECO:0000256" key="4">
    <source>
        <dbReference type="ARBA" id="ARBA00023040"/>
    </source>
</evidence>
<dbReference type="RefSeq" id="XP_022313253.1">
    <property type="nucleotide sequence ID" value="XM_022457545.1"/>
</dbReference>
<reference evidence="11" key="1">
    <citation type="submission" date="2025-08" db="UniProtKB">
        <authorList>
            <consortium name="RefSeq"/>
        </authorList>
    </citation>
    <scope>IDENTIFICATION</scope>
    <source>
        <tissue evidence="11">Whole sample</tissue>
    </source>
</reference>
<dbReference type="PANTHER" id="PTHR45695:SF9">
    <property type="entry name" value="LEUCOKININ RECEPTOR"/>
    <property type="match status" value="1"/>
</dbReference>
<keyword evidence="3" id="KW-1133">Transmembrane helix</keyword>
<dbReference type="GO" id="GO:0005886">
    <property type="term" value="C:plasma membrane"/>
    <property type="evidence" value="ECO:0007669"/>
    <property type="project" value="TreeGrafter"/>
</dbReference>
<accession>A0A8B8CBW6</accession>
<dbReference type="Proteomes" id="UP000694844">
    <property type="component" value="Chromosome 2"/>
</dbReference>
<keyword evidence="4" id="KW-0297">G-protein coupled receptor</keyword>
<dbReference type="InterPro" id="IPR017452">
    <property type="entry name" value="GPCR_Rhodpsn_7TM"/>
</dbReference>
<keyword evidence="2" id="KW-0812">Transmembrane</keyword>
<keyword evidence="5" id="KW-0472">Membrane</keyword>
<evidence type="ECO:0000256" key="6">
    <source>
        <dbReference type="ARBA" id="ARBA00023170"/>
    </source>
</evidence>
<evidence type="ECO:0000256" key="3">
    <source>
        <dbReference type="ARBA" id="ARBA00022989"/>
    </source>
</evidence>
<evidence type="ECO:0000256" key="2">
    <source>
        <dbReference type="ARBA" id="ARBA00022692"/>
    </source>
</evidence>
<dbReference type="SUPFAM" id="SSF81321">
    <property type="entry name" value="Family A G protein-coupled receptor-like"/>
    <property type="match status" value="1"/>
</dbReference>
<dbReference type="PROSITE" id="PS50262">
    <property type="entry name" value="G_PROTEIN_RECEP_F1_2"/>
    <property type="match status" value="1"/>
</dbReference>
<name>A0A8B8CBW6_CRAVI</name>
<dbReference type="GO" id="GO:0004930">
    <property type="term" value="F:G protein-coupled receptor activity"/>
    <property type="evidence" value="ECO:0007669"/>
    <property type="project" value="UniProtKB-KW"/>
</dbReference>
<protein>
    <submittedName>
        <fullName evidence="11">Prolactin-releasing peptide receptor-like</fullName>
    </submittedName>
</protein>
<dbReference type="GeneID" id="111118208"/>
<evidence type="ECO:0000256" key="1">
    <source>
        <dbReference type="ARBA" id="ARBA00004141"/>
    </source>
</evidence>
<sequence length="118" mass="13854">MLIIVVSLFAICWMPLHIYQVLSLTHPAINNYENIHIIWFCCNWLAMSNSCYNPFVYGLLNCKFKREYQNLFSFITCCRQLPEDRDACDDSSSGANRRRYGSGCFHNLKTKTERTVIR</sequence>
<evidence type="ECO:0000256" key="8">
    <source>
        <dbReference type="SAM" id="SignalP"/>
    </source>
</evidence>
<evidence type="ECO:0000313" key="11">
    <source>
        <dbReference type="RefSeq" id="XP_022313253.1"/>
    </source>
</evidence>
<evidence type="ECO:0000313" key="10">
    <source>
        <dbReference type="Proteomes" id="UP000694844"/>
    </source>
</evidence>
<keyword evidence="7" id="KW-0807">Transducer</keyword>
<proteinExistence type="predicted"/>
<feature type="chain" id="PRO_5034386919" evidence="8">
    <location>
        <begin position="24"/>
        <end position="118"/>
    </location>
</feature>
<keyword evidence="10" id="KW-1185">Reference proteome</keyword>
<dbReference type="AlphaFoldDB" id="A0A8B8CBW6"/>
<comment type="subcellular location">
    <subcellularLocation>
        <location evidence="1">Membrane</location>
        <topology evidence="1">Multi-pass membrane protein</topology>
    </subcellularLocation>
</comment>
<evidence type="ECO:0000256" key="7">
    <source>
        <dbReference type="ARBA" id="ARBA00023224"/>
    </source>
</evidence>
<dbReference type="InterPro" id="IPR000276">
    <property type="entry name" value="GPCR_Rhodpsn"/>
</dbReference>
<feature type="domain" description="G-protein coupled receptors family 1 profile" evidence="9">
    <location>
        <begin position="1"/>
        <end position="57"/>
    </location>
</feature>
<feature type="signal peptide" evidence="8">
    <location>
        <begin position="1"/>
        <end position="23"/>
    </location>
</feature>
<dbReference type="Pfam" id="PF00001">
    <property type="entry name" value="7tm_1"/>
    <property type="match status" value="1"/>
</dbReference>
<dbReference type="PANTHER" id="PTHR45695">
    <property type="entry name" value="LEUCOKININ RECEPTOR-RELATED"/>
    <property type="match status" value="1"/>
</dbReference>
<keyword evidence="8" id="KW-0732">Signal</keyword>